<dbReference type="PROSITE" id="PS50157">
    <property type="entry name" value="ZINC_FINGER_C2H2_2"/>
    <property type="match status" value="1"/>
</dbReference>
<feature type="domain" description="UBX" evidence="6">
    <location>
        <begin position="246"/>
        <end position="324"/>
    </location>
</feature>
<dbReference type="CDD" id="cd01767">
    <property type="entry name" value="UBX"/>
    <property type="match status" value="1"/>
</dbReference>
<dbReference type="PANTHER" id="PTHR46340:SF1">
    <property type="entry name" value="UBX DOMAIN-CONTAINING PROTEIN 1"/>
    <property type="match status" value="1"/>
</dbReference>
<dbReference type="GO" id="GO:0036435">
    <property type="term" value="F:K48-linked polyubiquitin modification-dependent protein binding"/>
    <property type="evidence" value="ECO:0007669"/>
    <property type="project" value="TreeGrafter"/>
</dbReference>
<dbReference type="AlphaFoldDB" id="D5G408"/>
<dbReference type="InParanoid" id="D5G408"/>
<feature type="region of interest" description="Disordered" evidence="5">
    <location>
        <begin position="53"/>
        <end position="77"/>
    </location>
</feature>
<evidence type="ECO:0000313" key="9">
    <source>
        <dbReference type="Proteomes" id="UP000006911"/>
    </source>
</evidence>
<evidence type="ECO:0000256" key="4">
    <source>
        <dbReference type="PROSITE-ProRule" id="PRU00042"/>
    </source>
</evidence>
<dbReference type="InterPro" id="IPR013087">
    <property type="entry name" value="Znf_C2H2_type"/>
</dbReference>
<dbReference type="EMBL" id="FN429986">
    <property type="protein sequence ID" value="CAZ79251.1"/>
    <property type="molecule type" value="Genomic_DNA"/>
</dbReference>
<protein>
    <submittedName>
        <fullName evidence="8">(Perigord truffle) hypothetical protein</fullName>
    </submittedName>
</protein>
<dbReference type="PROSITE" id="PS50033">
    <property type="entry name" value="UBX"/>
    <property type="match status" value="1"/>
</dbReference>
<dbReference type="GO" id="GO:1903094">
    <property type="term" value="P:negative regulation of protein K48-linked deubiquitination"/>
    <property type="evidence" value="ECO:0007669"/>
    <property type="project" value="TreeGrafter"/>
</dbReference>
<dbReference type="STRING" id="656061.D5G408"/>
<dbReference type="GeneID" id="9182378"/>
<keyword evidence="2" id="KW-0963">Cytoplasm</keyword>
<dbReference type="InterPro" id="IPR001012">
    <property type="entry name" value="UBX_dom"/>
</dbReference>
<dbReference type="PROSITE" id="PS00028">
    <property type="entry name" value="ZINC_FINGER_C2H2_1"/>
    <property type="match status" value="1"/>
</dbReference>
<dbReference type="GO" id="GO:0032435">
    <property type="term" value="P:negative regulation of proteasomal ubiquitin-dependent protein catabolic process"/>
    <property type="evidence" value="ECO:0007669"/>
    <property type="project" value="TreeGrafter"/>
</dbReference>
<evidence type="ECO:0000256" key="5">
    <source>
        <dbReference type="SAM" id="MobiDB-lite"/>
    </source>
</evidence>
<dbReference type="Gene3D" id="3.10.20.90">
    <property type="entry name" value="Phosphatidylinositol 3-kinase Catalytic Subunit, Chain A, domain 1"/>
    <property type="match status" value="1"/>
</dbReference>
<feature type="compositionally biased region" description="Low complexity" evidence="5">
    <location>
        <begin position="232"/>
        <end position="247"/>
    </location>
</feature>
<reference evidence="8 9" key="1">
    <citation type="journal article" date="2010" name="Nature">
        <title>Perigord black truffle genome uncovers evolutionary origins and mechanisms of symbiosis.</title>
        <authorList>
            <person name="Martin F."/>
            <person name="Kohler A."/>
            <person name="Murat C."/>
            <person name="Balestrini R."/>
            <person name="Coutinho P.M."/>
            <person name="Jaillon O."/>
            <person name="Montanini B."/>
            <person name="Morin E."/>
            <person name="Noel B."/>
            <person name="Percudani R."/>
            <person name="Porcel B."/>
            <person name="Rubini A."/>
            <person name="Amicucci A."/>
            <person name="Amselem J."/>
            <person name="Anthouard V."/>
            <person name="Arcioni S."/>
            <person name="Artiguenave F."/>
            <person name="Aury J.M."/>
            <person name="Ballario P."/>
            <person name="Bolchi A."/>
            <person name="Brenna A."/>
            <person name="Brun A."/>
            <person name="Buee M."/>
            <person name="Cantarel B."/>
            <person name="Chevalier G."/>
            <person name="Couloux A."/>
            <person name="Da Silva C."/>
            <person name="Denoeud F."/>
            <person name="Duplessis S."/>
            <person name="Ghignone S."/>
            <person name="Hilselberger B."/>
            <person name="Iotti M."/>
            <person name="Marcais B."/>
            <person name="Mello A."/>
            <person name="Miranda M."/>
            <person name="Pacioni G."/>
            <person name="Quesneville H."/>
            <person name="Riccioni C."/>
            <person name="Ruotolo R."/>
            <person name="Splivallo R."/>
            <person name="Stocchi V."/>
            <person name="Tisserant E."/>
            <person name="Viscomi A.R."/>
            <person name="Zambonelli A."/>
            <person name="Zampieri E."/>
            <person name="Henrissat B."/>
            <person name="Lebrun M.H."/>
            <person name="Paolocci F."/>
            <person name="Bonfante P."/>
            <person name="Ottonello S."/>
            <person name="Wincker P."/>
        </authorList>
    </citation>
    <scope>NUCLEOTIDE SEQUENCE [LARGE SCALE GENOMIC DNA]</scope>
    <source>
        <strain evidence="8 9">Mel28</strain>
    </source>
</reference>
<gene>
    <name evidence="8" type="ORF">GSTUM_00003896001</name>
</gene>
<keyword evidence="9" id="KW-1185">Reference proteome</keyword>
<comment type="subcellular location">
    <subcellularLocation>
        <location evidence="1">Cytoplasm</location>
    </subcellularLocation>
</comment>
<feature type="region of interest" description="Disordered" evidence="5">
    <location>
        <begin position="141"/>
        <end position="256"/>
    </location>
</feature>
<dbReference type="SUPFAM" id="SSF54236">
    <property type="entry name" value="Ubiquitin-like"/>
    <property type="match status" value="1"/>
</dbReference>
<keyword evidence="4" id="KW-0862">Zinc</keyword>
<organism evidence="8 9">
    <name type="scientific">Tuber melanosporum (strain Mel28)</name>
    <name type="common">Perigord black truffle</name>
    <dbReference type="NCBI Taxonomy" id="656061"/>
    <lineage>
        <taxon>Eukaryota</taxon>
        <taxon>Fungi</taxon>
        <taxon>Dikarya</taxon>
        <taxon>Ascomycota</taxon>
        <taxon>Pezizomycotina</taxon>
        <taxon>Pezizomycetes</taxon>
        <taxon>Pezizales</taxon>
        <taxon>Tuberaceae</taxon>
        <taxon>Tuber</taxon>
    </lineage>
</organism>
<dbReference type="HOGENOM" id="CLU_047594_0_0_1"/>
<dbReference type="Gene3D" id="1.10.8.10">
    <property type="entry name" value="DNA helicase RuvA subunit, C-terminal domain"/>
    <property type="match status" value="1"/>
</dbReference>
<dbReference type="RefSeq" id="XP_002835130.1">
    <property type="nucleotide sequence ID" value="XM_002835084.1"/>
</dbReference>
<evidence type="ECO:0000259" key="7">
    <source>
        <dbReference type="PROSITE" id="PS50157"/>
    </source>
</evidence>
<dbReference type="Pfam" id="PF00789">
    <property type="entry name" value="UBX"/>
    <property type="match status" value="1"/>
</dbReference>
<dbReference type="GO" id="GO:0008270">
    <property type="term" value="F:zinc ion binding"/>
    <property type="evidence" value="ECO:0007669"/>
    <property type="project" value="UniProtKB-KW"/>
</dbReference>
<dbReference type="GO" id="GO:0031397">
    <property type="term" value="P:negative regulation of protein ubiquitination"/>
    <property type="evidence" value="ECO:0007669"/>
    <property type="project" value="TreeGrafter"/>
</dbReference>
<evidence type="ECO:0000256" key="3">
    <source>
        <dbReference type="ARBA" id="ARBA00023054"/>
    </source>
</evidence>
<keyword evidence="4" id="KW-0479">Metal-binding</keyword>
<feature type="compositionally biased region" description="Basic and acidic residues" evidence="5">
    <location>
        <begin position="141"/>
        <end position="230"/>
    </location>
</feature>
<dbReference type="InterPro" id="IPR009060">
    <property type="entry name" value="UBA-like_sf"/>
</dbReference>
<dbReference type="OMA" id="AQHFPRK"/>
<dbReference type="GO" id="GO:0005737">
    <property type="term" value="C:cytoplasm"/>
    <property type="evidence" value="ECO:0007669"/>
    <property type="project" value="UniProtKB-SubCell"/>
</dbReference>
<proteinExistence type="predicted"/>
<dbReference type="PANTHER" id="PTHR46340">
    <property type="entry name" value="UBX DOMAIN-CONTAINING PROTEIN 1"/>
    <property type="match status" value="1"/>
</dbReference>
<keyword evidence="4" id="KW-0863">Zinc-finger</keyword>
<dbReference type="SUPFAM" id="SSF46934">
    <property type="entry name" value="UBA-like"/>
    <property type="match status" value="1"/>
</dbReference>
<accession>D5G408</accession>
<sequence>MGQTDYDLLIEMGFNPERATLALKKTGGLQDALTWLENNEEIPIEQLKGSADQLLDPGLSSVPTGSGGDDDYDGDEKPEIPGTAASIKCSECGKLFSDSVRAEYHATRTQHTEFEESTEIIQPLTEEEKVAKLRELRERLTEKRAAQAQKDREEAKKNELIRRKKGQESEKIKEELKKKEQLKEVEKRKREKQEELAAKERVRQQIKETQEARRRQAEKERAAREGKMVEEPAAAAPKPVPPRAATAHSETRLQLRLPTSQPPLIKTFPAETTLFEVAQTVKEERGFDASSFTMTFPRKVYHQGIDFGMTLKEAGMVPSCALLVN</sequence>
<dbReference type="eggNOG" id="KOG2689">
    <property type="taxonomic scope" value="Eukaryota"/>
</dbReference>
<evidence type="ECO:0000259" key="6">
    <source>
        <dbReference type="PROSITE" id="PS50033"/>
    </source>
</evidence>
<evidence type="ECO:0000256" key="2">
    <source>
        <dbReference type="ARBA" id="ARBA00022490"/>
    </source>
</evidence>
<keyword evidence="3" id="KW-0175">Coiled coil</keyword>
<dbReference type="KEGG" id="tml:GSTUM_00003896001"/>
<evidence type="ECO:0000313" key="8">
    <source>
        <dbReference type="EMBL" id="CAZ79251.1"/>
    </source>
</evidence>
<feature type="domain" description="C2H2-type" evidence="7">
    <location>
        <begin position="87"/>
        <end position="116"/>
    </location>
</feature>
<evidence type="ECO:0000256" key="1">
    <source>
        <dbReference type="ARBA" id="ARBA00004496"/>
    </source>
</evidence>
<dbReference type="InterPro" id="IPR029071">
    <property type="entry name" value="Ubiquitin-like_domsf"/>
</dbReference>
<name>D5G408_TUBMM</name>
<dbReference type="Proteomes" id="UP000006911">
    <property type="component" value="Unassembled WGS sequence"/>
</dbReference>
<dbReference type="GO" id="GO:0005634">
    <property type="term" value="C:nucleus"/>
    <property type="evidence" value="ECO:0007669"/>
    <property type="project" value="TreeGrafter"/>
</dbReference>